<dbReference type="NCBIfam" id="TIGR02147">
    <property type="entry name" value="Fsuc_second"/>
    <property type="match status" value="1"/>
</dbReference>
<dbReference type="InterPro" id="IPR025537">
    <property type="entry name" value="DUF4423"/>
</dbReference>
<reference evidence="2" key="1">
    <citation type="submission" date="2009-10" db="EMBL/GenBank/DDBJ databases">
        <title>Complete sequence of Fibrobacter succinogenes subsp. succinogenes S85.</title>
        <authorList>
            <consortium name="US DOE Joint Genome Institute"/>
            <person name="Lucas S."/>
            <person name="Copeland A."/>
            <person name="Lapidus A."/>
            <person name="Glavina del Rio T."/>
            <person name="Tice H."/>
            <person name="Bruce D."/>
            <person name="Goodwin L."/>
            <person name="Pitluck S."/>
            <person name="Chertkov O."/>
            <person name="Detter J.C."/>
            <person name="Han C."/>
            <person name="Tapia R."/>
            <person name="Larimer F."/>
            <person name="Land M."/>
            <person name="Hauser L."/>
            <person name="Kyrpides N."/>
            <person name="Mikhailova N."/>
            <person name="Weimer P.J."/>
            <person name="Stevenson D.M."/>
            <person name="Boyum J."/>
            <person name="Brumm P.I."/>
            <person name="Mead D."/>
        </authorList>
    </citation>
    <scope>NUCLEOTIDE SEQUENCE [LARGE SCALE GENOMIC DNA]</scope>
    <source>
        <strain evidence="2">S85</strain>
    </source>
</reference>
<proteinExistence type="predicted"/>
<accession>A0ABN3YVC1</accession>
<gene>
    <name evidence="2" type="ordered locus">Fisuc_0894</name>
</gene>
<organism evidence="2 3">
    <name type="scientific">Fibrobacter succinogenes (strain ATCC 19169 / S85)</name>
    <dbReference type="NCBI Taxonomy" id="59374"/>
    <lineage>
        <taxon>Bacteria</taxon>
        <taxon>Pseudomonadati</taxon>
        <taxon>Fibrobacterota</taxon>
        <taxon>Fibrobacteria</taxon>
        <taxon>Fibrobacterales</taxon>
        <taxon>Fibrobacteraceae</taxon>
        <taxon>Fibrobacter</taxon>
    </lineage>
</organism>
<evidence type="ECO:0000313" key="3">
    <source>
        <dbReference type="Proteomes" id="UP000001497"/>
    </source>
</evidence>
<dbReference type="InterPro" id="IPR011873">
    <property type="entry name" value="CHP02147"/>
</dbReference>
<feature type="domain" description="DUF4423" evidence="1">
    <location>
        <begin position="105"/>
        <end position="267"/>
    </location>
</feature>
<dbReference type="Pfam" id="PF14394">
    <property type="entry name" value="DUF4423"/>
    <property type="match status" value="1"/>
</dbReference>
<keyword evidence="3" id="KW-1185">Reference proteome</keyword>
<evidence type="ECO:0000313" key="2">
    <source>
        <dbReference type="EMBL" id="ACX74502.1"/>
    </source>
</evidence>
<dbReference type="Proteomes" id="UP000001497">
    <property type="component" value="Chromosome"/>
</dbReference>
<evidence type="ECO:0000259" key="1">
    <source>
        <dbReference type="Pfam" id="PF14394"/>
    </source>
</evidence>
<dbReference type="EMBL" id="CP001792">
    <property type="protein sequence ID" value="ACX74502.1"/>
    <property type="molecule type" value="Genomic_DNA"/>
</dbReference>
<protein>
    <recommendedName>
        <fullName evidence="1">DUF4423 domain-containing protein</fullName>
    </recommendedName>
</protein>
<name>A0ABN3YVC1_FIBSS</name>
<sequence length="277" mass="32017">MKSIFEYRDYHLYLQDYYDERKRLGAFSWREFCRKAGFSSPNFLKLVSMGQSKLSKIKASQVAKSMGLVDYEEEYFYQLVAFGNAENNESQRTAFLEMQRIALEHQVRVVEKDAFQYYESWKYPVIRELAPMMPGATPRDLAEECKEYVSAEEIRDVLDFLVKAGFLKKEGEKKYVQTEQTVVGSKEALPIAIRAMHKEMAIMAARAVDRYSTSERFFNGATLSVNQDAYNKIVEEIKACCKKVVAIANESCNFDQVCRINFQFFPLTDKVTGKSHA</sequence>
<dbReference type="RefSeq" id="WP_015731851.1">
    <property type="nucleotide sequence ID" value="NC_013410.1"/>
</dbReference>